<evidence type="ECO:0000256" key="3">
    <source>
        <dbReference type="ARBA" id="ARBA00022840"/>
    </source>
</evidence>
<evidence type="ECO:0000259" key="4">
    <source>
        <dbReference type="PROSITE" id="PS50893"/>
    </source>
</evidence>
<dbReference type="InterPro" id="IPR003439">
    <property type="entry name" value="ABC_transporter-like_ATP-bd"/>
</dbReference>
<organism evidence="5 6">
    <name type="scientific">Yoonia maritima</name>
    <dbReference type="NCBI Taxonomy" id="1435347"/>
    <lineage>
        <taxon>Bacteria</taxon>
        <taxon>Pseudomonadati</taxon>
        <taxon>Pseudomonadota</taxon>
        <taxon>Alphaproteobacteria</taxon>
        <taxon>Rhodobacterales</taxon>
        <taxon>Paracoccaceae</taxon>
        <taxon>Yoonia</taxon>
    </lineage>
</organism>
<dbReference type="EMBL" id="PVTP01000009">
    <property type="protein sequence ID" value="PRY76229.1"/>
    <property type="molecule type" value="Genomic_DNA"/>
</dbReference>
<evidence type="ECO:0000313" key="6">
    <source>
        <dbReference type="Proteomes" id="UP000238007"/>
    </source>
</evidence>
<proteinExistence type="predicted"/>
<dbReference type="Gene3D" id="3.40.50.300">
    <property type="entry name" value="P-loop containing nucleotide triphosphate hydrolases"/>
    <property type="match status" value="1"/>
</dbReference>
<feature type="domain" description="ABC transporter" evidence="4">
    <location>
        <begin position="19"/>
        <end position="245"/>
    </location>
</feature>
<dbReference type="PANTHER" id="PTHR43553">
    <property type="entry name" value="HEAVY METAL TRANSPORTER"/>
    <property type="match status" value="1"/>
</dbReference>
<dbReference type="OrthoDB" id="9782163at2"/>
<comment type="caution">
    <text evidence="5">The sequence shown here is derived from an EMBL/GenBank/DDBJ whole genome shotgun (WGS) entry which is preliminary data.</text>
</comment>
<gene>
    <name evidence="5" type="ORF">CLV80_10927</name>
</gene>
<dbReference type="Proteomes" id="UP000238007">
    <property type="component" value="Unassembled WGS sequence"/>
</dbReference>
<dbReference type="InterPro" id="IPR027417">
    <property type="entry name" value="P-loop_NTPase"/>
</dbReference>
<sequence>MTMDGLHTGIKTAAVGSDIALTDLCYAVAGKSILSDVSIQTNAARVGIVGRNGSGKSTLARLIAGLITPTSGTAKVNGKDLFKNRKAALTEIGILFQNPDHQIIFPTVEEEISFGLRQIGQPKEEAAAKTQETLSSFGKAHWAEAYINTLSQGQKHLVCLMAVAAMAPKAIILDEPFTGLDIPTKAQLNRYLSQYRGSLIHITHDPADLTEYDYVIWLEQGAVQQTGHPDDVLPAYVARMNELGGSDDISDLSD</sequence>
<dbReference type="CDD" id="cd03225">
    <property type="entry name" value="ABC_cobalt_CbiO_domain1"/>
    <property type="match status" value="1"/>
</dbReference>
<dbReference type="GO" id="GO:0042626">
    <property type="term" value="F:ATPase-coupled transmembrane transporter activity"/>
    <property type="evidence" value="ECO:0007669"/>
    <property type="project" value="TreeGrafter"/>
</dbReference>
<evidence type="ECO:0000256" key="2">
    <source>
        <dbReference type="ARBA" id="ARBA00022741"/>
    </source>
</evidence>
<keyword evidence="3 5" id="KW-0067">ATP-binding</keyword>
<dbReference type="AlphaFoldDB" id="A0A2T0VWK5"/>
<dbReference type="SMART" id="SM00382">
    <property type="entry name" value="AAA"/>
    <property type="match status" value="1"/>
</dbReference>
<dbReference type="GO" id="GO:0016887">
    <property type="term" value="F:ATP hydrolysis activity"/>
    <property type="evidence" value="ECO:0007669"/>
    <property type="project" value="InterPro"/>
</dbReference>
<dbReference type="GO" id="GO:0043190">
    <property type="term" value="C:ATP-binding cassette (ABC) transporter complex"/>
    <property type="evidence" value="ECO:0007669"/>
    <property type="project" value="TreeGrafter"/>
</dbReference>
<protein>
    <submittedName>
        <fullName evidence="5">Biotin transport system ATP-binding protein</fullName>
    </submittedName>
</protein>
<dbReference type="InterPro" id="IPR015856">
    <property type="entry name" value="ABC_transpr_CbiO/EcfA_su"/>
</dbReference>
<keyword evidence="6" id="KW-1185">Reference proteome</keyword>
<dbReference type="PROSITE" id="PS50893">
    <property type="entry name" value="ABC_TRANSPORTER_2"/>
    <property type="match status" value="1"/>
</dbReference>
<evidence type="ECO:0000313" key="5">
    <source>
        <dbReference type="EMBL" id="PRY76229.1"/>
    </source>
</evidence>
<dbReference type="SUPFAM" id="SSF52540">
    <property type="entry name" value="P-loop containing nucleoside triphosphate hydrolases"/>
    <property type="match status" value="1"/>
</dbReference>
<dbReference type="Pfam" id="PF00005">
    <property type="entry name" value="ABC_tran"/>
    <property type="match status" value="1"/>
</dbReference>
<evidence type="ECO:0000256" key="1">
    <source>
        <dbReference type="ARBA" id="ARBA00022448"/>
    </source>
</evidence>
<name>A0A2T0VWK5_9RHOB</name>
<dbReference type="InterPro" id="IPR050095">
    <property type="entry name" value="ECF_ABC_transporter_ATP-bd"/>
</dbReference>
<keyword evidence="1" id="KW-0813">Transport</keyword>
<reference evidence="5 6" key="1">
    <citation type="submission" date="2018-03" db="EMBL/GenBank/DDBJ databases">
        <title>Genomic Encyclopedia of Archaeal and Bacterial Type Strains, Phase II (KMG-II): from individual species to whole genera.</title>
        <authorList>
            <person name="Goeker M."/>
        </authorList>
    </citation>
    <scope>NUCLEOTIDE SEQUENCE [LARGE SCALE GENOMIC DNA]</scope>
    <source>
        <strain evidence="5 6">DSM 101533</strain>
    </source>
</reference>
<dbReference type="InterPro" id="IPR003593">
    <property type="entry name" value="AAA+_ATPase"/>
</dbReference>
<keyword evidence="2" id="KW-0547">Nucleotide-binding</keyword>
<accession>A0A2T0VWK5</accession>
<dbReference type="GO" id="GO:0005524">
    <property type="term" value="F:ATP binding"/>
    <property type="evidence" value="ECO:0007669"/>
    <property type="project" value="UniProtKB-KW"/>
</dbReference>